<name>A0A840KHR7_9FLAO</name>
<proteinExistence type="predicted"/>
<dbReference type="AlphaFoldDB" id="A0A840KHR7"/>
<sequence length="382" mass="44091">MEFHEKTLELNITHELLNLADSWYWFLTDIPLWKYWRPRHRLPFLKFPKSTSGGFHITTEGKNDPTGNAGGGYDVRIKTGLGGHLLFIQYKKGDLVTTSPDPKSEFNKAPHDHFKFKINGTTTDQHFVLRDLANGIGLTKGNAVVYALPLIADMNELEANAGKLIRKTKFISIADIDSQAASQNPSVSFAKGKEHNFRVGKFDLNRCEVNYFFFFFYGKDRTSEIIADIIAIKFQKTLSYFLNTIENNYKKYDLSEDYIPYGLQQSFVQYTRYLLHYFEVSPTKLDIPFIKNNSNYFYPDEFNEYESTSRDIEILTAVFSALTEYEKFISSIDNNPEKIFSKEIPQYEPNILIQSEGGNGFNIKFEEQTSLEIIEGINYLVI</sequence>
<organism evidence="1 2">
    <name type="scientific">Chryseobacterium defluvii</name>
    <dbReference type="NCBI Taxonomy" id="160396"/>
    <lineage>
        <taxon>Bacteria</taxon>
        <taxon>Pseudomonadati</taxon>
        <taxon>Bacteroidota</taxon>
        <taxon>Flavobacteriia</taxon>
        <taxon>Flavobacteriales</taxon>
        <taxon>Weeksellaceae</taxon>
        <taxon>Chryseobacterium group</taxon>
        <taxon>Chryseobacterium</taxon>
    </lineage>
</organism>
<keyword evidence="2" id="KW-1185">Reference proteome</keyword>
<dbReference type="RefSeq" id="WP_184190440.1">
    <property type="nucleotide sequence ID" value="NZ_JACHLE010000004.1"/>
</dbReference>
<gene>
    <name evidence="1" type="ORF">HNP38_002793</name>
</gene>
<accession>A0A840KHR7</accession>
<dbReference type="Proteomes" id="UP000592180">
    <property type="component" value="Unassembled WGS sequence"/>
</dbReference>
<evidence type="ECO:0000313" key="1">
    <source>
        <dbReference type="EMBL" id="MBB4807487.1"/>
    </source>
</evidence>
<evidence type="ECO:0000313" key="2">
    <source>
        <dbReference type="Proteomes" id="UP000592180"/>
    </source>
</evidence>
<reference evidence="1 2" key="1">
    <citation type="submission" date="2020-08" db="EMBL/GenBank/DDBJ databases">
        <title>Functional genomics of gut bacteria from endangered species of beetles.</title>
        <authorList>
            <person name="Carlos-Shanley C."/>
        </authorList>
    </citation>
    <scope>NUCLEOTIDE SEQUENCE [LARGE SCALE GENOMIC DNA]</scope>
    <source>
        <strain evidence="1 2">S00151</strain>
    </source>
</reference>
<comment type="caution">
    <text evidence="1">The sequence shown here is derived from an EMBL/GenBank/DDBJ whole genome shotgun (WGS) entry which is preliminary data.</text>
</comment>
<protein>
    <submittedName>
        <fullName evidence="1">Uncharacterized protein</fullName>
    </submittedName>
</protein>
<dbReference type="EMBL" id="JACHLE010000004">
    <property type="protein sequence ID" value="MBB4807487.1"/>
    <property type="molecule type" value="Genomic_DNA"/>
</dbReference>